<evidence type="ECO:0000313" key="1">
    <source>
        <dbReference type="EMBL" id="CAG9330913.1"/>
    </source>
</evidence>
<dbReference type="AlphaFoldDB" id="A0AAU9K5L6"/>
<evidence type="ECO:0000313" key="2">
    <source>
        <dbReference type="Proteomes" id="UP001162131"/>
    </source>
</evidence>
<keyword evidence="2" id="KW-1185">Reference proteome</keyword>
<reference evidence="1" key="1">
    <citation type="submission" date="2021-09" db="EMBL/GenBank/DDBJ databases">
        <authorList>
            <consortium name="AG Swart"/>
            <person name="Singh M."/>
            <person name="Singh A."/>
            <person name="Seah K."/>
            <person name="Emmerich C."/>
        </authorList>
    </citation>
    <scope>NUCLEOTIDE SEQUENCE</scope>
    <source>
        <strain evidence="1">ATCC30299</strain>
    </source>
</reference>
<name>A0AAU9K5L6_9CILI</name>
<dbReference type="EMBL" id="CAJZBQ010000052">
    <property type="protein sequence ID" value="CAG9330913.1"/>
    <property type="molecule type" value="Genomic_DNA"/>
</dbReference>
<sequence length="234" mass="27565">MRSESFDYFQYMKPMISSIGYIQDKKNEYLKKALLPRSSRPCSKQMHYKERIPVEIRIQRAFEKASEFSQNNLSQKQILRKGSFAFLVKERSEFVKSSDSPPPIGRYTPNNEFLMKKSPEVIFGKAKLPWEIENERKIRAKSCDISVESTYIFENEKKKIKGIPFDKQISRKSLLNNSSYEKISLTRYSSKCLRPSDRINKIESIINKKVFKKRSENSPNLSFIKRQSKSFMIL</sequence>
<organism evidence="1 2">
    <name type="scientific">Blepharisma stoltei</name>
    <dbReference type="NCBI Taxonomy" id="1481888"/>
    <lineage>
        <taxon>Eukaryota</taxon>
        <taxon>Sar</taxon>
        <taxon>Alveolata</taxon>
        <taxon>Ciliophora</taxon>
        <taxon>Postciliodesmatophora</taxon>
        <taxon>Heterotrichea</taxon>
        <taxon>Heterotrichida</taxon>
        <taxon>Blepharismidae</taxon>
        <taxon>Blepharisma</taxon>
    </lineage>
</organism>
<proteinExistence type="predicted"/>
<protein>
    <submittedName>
        <fullName evidence="1">Uncharacterized protein</fullName>
    </submittedName>
</protein>
<accession>A0AAU9K5L6</accession>
<dbReference type="Proteomes" id="UP001162131">
    <property type="component" value="Unassembled WGS sequence"/>
</dbReference>
<comment type="caution">
    <text evidence="1">The sequence shown here is derived from an EMBL/GenBank/DDBJ whole genome shotgun (WGS) entry which is preliminary data.</text>
</comment>
<gene>
    <name evidence="1" type="ORF">BSTOLATCC_MIC52322</name>
</gene>